<dbReference type="InterPro" id="IPR027417">
    <property type="entry name" value="P-loop_NTPase"/>
</dbReference>
<dbReference type="OrthoDB" id="4199794at2759"/>
<keyword evidence="2" id="KW-1185">Reference proteome</keyword>
<reference evidence="2" key="1">
    <citation type="submission" date="2017-01" db="EMBL/GenBank/DDBJ databases">
        <authorList>
            <person name="Wang Y."/>
            <person name="White M."/>
            <person name="Kvist S."/>
            <person name="Moncalvo J.-M."/>
        </authorList>
    </citation>
    <scope>NUCLEOTIDE SEQUENCE [LARGE SCALE GENOMIC DNA]</scope>
    <source>
        <strain evidence="2">COL-18-3</strain>
    </source>
</reference>
<dbReference type="AlphaFoldDB" id="A0A1R1PSB1"/>
<sequence length="72" mass="8270">MLNQLRIGSKRMEVDGEEPAHFLPWVEKYRPKKIDDVVSQKEVISVLRKSIEGKSVRQSNMLVFSMFSTSTG</sequence>
<dbReference type="EMBL" id="LSSK01000297">
    <property type="protein sequence ID" value="OMH83857.1"/>
    <property type="molecule type" value="Genomic_DNA"/>
</dbReference>
<evidence type="ECO:0000313" key="2">
    <source>
        <dbReference type="Proteomes" id="UP000188320"/>
    </source>
</evidence>
<name>A0A1R1PSB1_ZANCU</name>
<comment type="caution">
    <text evidence="1">The sequence shown here is derived from an EMBL/GenBank/DDBJ whole genome shotgun (WGS) entry which is preliminary data.</text>
</comment>
<dbReference type="Proteomes" id="UP000188320">
    <property type="component" value="Unassembled WGS sequence"/>
</dbReference>
<proteinExistence type="predicted"/>
<gene>
    <name evidence="1" type="ORF">AX774_g2638</name>
</gene>
<dbReference type="Gene3D" id="3.40.50.300">
    <property type="entry name" value="P-loop containing nucleotide triphosphate hydrolases"/>
    <property type="match status" value="1"/>
</dbReference>
<evidence type="ECO:0000313" key="1">
    <source>
        <dbReference type="EMBL" id="OMH83857.1"/>
    </source>
</evidence>
<organism evidence="1 2">
    <name type="scientific">Zancudomyces culisetae</name>
    <name type="common">Gut fungus</name>
    <name type="synonym">Smittium culisetae</name>
    <dbReference type="NCBI Taxonomy" id="1213189"/>
    <lineage>
        <taxon>Eukaryota</taxon>
        <taxon>Fungi</taxon>
        <taxon>Fungi incertae sedis</taxon>
        <taxon>Zoopagomycota</taxon>
        <taxon>Kickxellomycotina</taxon>
        <taxon>Harpellomycetes</taxon>
        <taxon>Harpellales</taxon>
        <taxon>Legeriomycetaceae</taxon>
        <taxon>Zancudomyces</taxon>
    </lineage>
</organism>
<protein>
    <submittedName>
        <fullName evidence="1">Replication factor C subunit 4</fullName>
    </submittedName>
</protein>
<accession>A0A1R1PSB1</accession>